<name>A0A0A9FYE4_ARUDO</name>
<dbReference type="EMBL" id="GBRH01184503">
    <property type="protein sequence ID" value="JAE13393.1"/>
    <property type="molecule type" value="Transcribed_RNA"/>
</dbReference>
<feature type="transmembrane region" description="Helical" evidence="1">
    <location>
        <begin position="6"/>
        <end position="27"/>
    </location>
</feature>
<evidence type="ECO:0000256" key="1">
    <source>
        <dbReference type="SAM" id="Phobius"/>
    </source>
</evidence>
<dbReference type="AlphaFoldDB" id="A0A0A9FYE4"/>
<protein>
    <submittedName>
        <fullName evidence="2">Uncharacterized protein</fullName>
    </submittedName>
</protein>
<reference evidence="2" key="1">
    <citation type="submission" date="2014-09" db="EMBL/GenBank/DDBJ databases">
        <authorList>
            <person name="Magalhaes I.L.F."/>
            <person name="Oliveira U."/>
            <person name="Santos F.R."/>
            <person name="Vidigal T.H.D.A."/>
            <person name="Brescovit A.D."/>
            <person name="Santos A.J."/>
        </authorList>
    </citation>
    <scope>NUCLEOTIDE SEQUENCE</scope>
    <source>
        <tissue evidence="2">Shoot tissue taken approximately 20 cm above the soil surface</tissue>
    </source>
</reference>
<keyword evidence="1" id="KW-1133">Transmembrane helix</keyword>
<keyword evidence="1" id="KW-0472">Membrane</keyword>
<evidence type="ECO:0000313" key="2">
    <source>
        <dbReference type="EMBL" id="JAE13393.1"/>
    </source>
</evidence>
<proteinExistence type="predicted"/>
<sequence length="28" mass="3328">MTILYLFVVHSCLLLLHLLCSMLLMFFI</sequence>
<organism evidence="2">
    <name type="scientific">Arundo donax</name>
    <name type="common">Giant reed</name>
    <name type="synonym">Donax arundinaceus</name>
    <dbReference type="NCBI Taxonomy" id="35708"/>
    <lineage>
        <taxon>Eukaryota</taxon>
        <taxon>Viridiplantae</taxon>
        <taxon>Streptophyta</taxon>
        <taxon>Embryophyta</taxon>
        <taxon>Tracheophyta</taxon>
        <taxon>Spermatophyta</taxon>
        <taxon>Magnoliopsida</taxon>
        <taxon>Liliopsida</taxon>
        <taxon>Poales</taxon>
        <taxon>Poaceae</taxon>
        <taxon>PACMAD clade</taxon>
        <taxon>Arundinoideae</taxon>
        <taxon>Arundineae</taxon>
        <taxon>Arundo</taxon>
    </lineage>
</organism>
<reference evidence="2" key="2">
    <citation type="journal article" date="2015" name="Data Brief">
        <title>Shoot transcriptome of the giant reed, Arundo donax.</title>
        <authorList>
            <person name="Barrero R.A."/>
            <person name="Guerrero F.D."/>
            <person name="Moolhuijzen P."/>
            <person name="Goolsby J.A."/>
            <person name="Tidwell J."/>
            <person name="Bellgard S.E."/>
            <person name="Bellgard M.I."/>
        </authorList>
    </citation>
    <scope>NUCLEOTIDE SEQUENCE</scope>
    <source>
        <tissue evidence="2">Shoot tissue taken approximately 20 cm above the soil surface</tissue>
    </source>
</reference>
<keyword evidence="1" id="KW-0812">Transmembrane</keyword>
<accession>A0A0A9FYE4</accession>